<dbReference type="EMBL" id="BAAARY010000001">
    <property type="protein sequence ID" value="GAA2512796.1"/>
    <property type="molecule type" value="Genomic_DNA"/>
</dbReference>
<name>A0ABN3N1K1_9ACTN</name>
<feature type="transmembrane region" description="Helical" evidence="8">
    <location>
        <begin position="23"/>
        <end position="45"/>
    </location>
</feature>
<dbReference type="PANTHER" id="PTHR30472:SF1">
    <property type="entry name" value="FE(3+) DICITRATE TRANSPORT SYSTEM PERMEASE PROTEIN FECC-RELATED"/>
    <property type="match status" value="1"/>
</dbReference>
<dbReference type="Gene3D" id="1.10.3470.10">
    <property type="entry name" value="ABC transporter involved in vitamin B12 uptake, BtuC"/>
    <property type="match status" value="1"/>
</dbReference>
<dbReference type="Pfam" id="PF01032">
    <property type="entry name" value="FecCD"/>
    <property type="match status" value="1"/>
</dbReference>
<feature type="transmembrane region" description="Helical" evidence="8">
    <location>
        <begin position="321"/>
        <end position="339"/>
    </location>
</feature>
<evidence type="ECO:0000256" key="4">
    <source>
        <dbReference type="ARBA" id="ARBA00022475"/>
    </source>
</evidence>
<protein>
    <submittedName>
        <fullName evidence="9">Iron chelate uptake ABC transporter family permease subunit</fullName>
    </submittedName>
</protein>
<evidence type="ECO:0000256" key="6">
    <source>
        <dbReference type="ARBA" id="ARBA00022989"/>
    </source>
</evidence>
<accession>A0ABN3N1K1</accession>
<evidence type="ECO:0000313" key="10">
    <source>
        <dbReference type="Proteomes" id="UP001499978"/>
    </source>
</evidence>
<keyword evidence="7 8" id="KW-0472">Membrane</keyword>
<keyword evidence="5 8" id="KW-0812">Transmembrane</keyword>
<keyword evidence="3" id="KW-0813">Transport</keyword>
<feature type="transmembrane region" description="Helical" evidence="8">
    <location>
        <begin position="106"/>
        <end position="127"/>
    </location>
</feature>
<gene>
    <name evidence="9" type="ORF">GCM10010201_05320</name>
</gene>
<evidence type="ECO:0000256" key="5">
    <source>
        <dbReference type="ARBA" id="ARBA00022692"/>
    </source>
</evidence>
<comment type="similarity">
    <text evidence="2">Belongs to the binding-protein-dependent transport system permease family. FecCD subfamily.</text>
</comment>
<evidence type="ECO:0000256" key="7">
    <source>
        <dbReference type="ARBA" id="ARBA00023136"/>
    </source>
</evidence>
<proteinExistence type="inferred from homology"/>
<feature type="transmembrane region" description="Helical" evidence="8">
    <location>
        <begin position="133"/>
        <end position="151"/>
    </location>
</feature>
<keyword evidence="6 8" id="KW-1133">Transmembrane helix</keyword>
<dbReference type="Proteomes" id="UP001499978">
    <property type="component" value="Unassembled WGS sequence"/>
</dbReference>
<dbReference type="InterPro" id="IPR000522">
    <property type="entry name" value="ABC_transptr_permease_BtuC"/>
</dbReference>
<dbReference type="PANTHER" id="PTHR30472">
    <property type="entry name" value="FERRIC ENTEROBACTIN TRANSPORT SYSTEM PERMEASE PROTEIN"/>
    <property type="match status" value="1"/>
</dbReference>
<sequence length="347" mass="34625">MTSATSTAAPAAANSGQHGAARIAGLALCLALLVVLALASVAVGARSLPLSTVLDALLAPDGSYDAAVVARQRVPRTVLAIAVGAALGVAGALMQALTRNPLADPGLLGVNGGAAAAVVSAISFLGLTSPLEYIWFAFAGAGAAAVIVYTIGATGRATGPVRLALAGTAVSAALIAYTWAVQLADDKALDQFRFWIVGGLAGRGLDVLVPMAPFLALGVLAGLALAWPLNVLALGDDTSRALGLRLGHTRLAAAGVITVLCGAATAAAGPFSFVGLAVPHAARALVGPDQRWVLAYSALLGPCLVLAADVTGRVLLDLGELEAGLVTAFVGAPLFIALIRRRRMAQL</sequence>
<dbReference type="InterPro" id="IPR037294">
    <property type="entry name" value="ABC_BtuC-like"/>
</dbReference>
<keyword evidence="10" id="KW-1185">Reference proteome</keyword>
<evidence type="ECO:0000256" key="3">
    <source>
        <dbReference type="ARBA" id="ARBA00022448"/>
    </source>
</evidence>
<keyword evidence="4" id="KW-1003">Cell membrane</keyword>
<organism evidence="9 10">
    <name type="scientific">Pilimelia columellifera subsp. columellifera</name>
    <dbReference type="NCBI Taxonomy" id="706583"/>
    <lineage>
        <taxon>Bacteria</taxon>
        <taxon>Bacillati</taxon>
        <taxon>Actinomycetota</taxon>
        <taxon>Actinomycetes</taxon>
        <taxon>Micromonosporales</taxon>
        <taxon>Micromonosporaceae</taxon>
        <taxon>Pilimelia</taxon>
    </lineage>
</organism>
<feature type="transmembrane region" description="Helical" evidence="8">
    <location>
        <begin position="163"/>
        <end position="180"/>
    </location>
</feature>
<evidence type="ECO:0000256" key="2">
    <source>
        <dbReference type="ARBA" id="ARBA00007935"/>
    </source>
</evidence>
<feature type="transmembrane region" description="Helical" evidence="8">
    <location>
        <begin position="77"/>
        <end position="94"/>
    </location>
</feature>
<evidence type="ECO:0000256" key="8">
    <source>
        <dbReference type="SAM" id="Phobius"/>
    </source>
</evidence>
<reference evidence="9 10" key="1">
    <citation type="journal article" date="2019" name="Int. J. Syst. Evol. Microbiol.">
        <title>The Global Catalogue of Microorganisms (GCM) 10K type strain sequencing project: providing services to taxonomists for standard genome sequencing and annotation.</title>
        <authorList>
            <consortium name="The Broad Institute Genomics Platform"/>
            <consortium name="The Broad Institute Genome Sequencing Center for Infectious Disease"/>
            <person name="Wu L."/>
            <person name="Ma J."/>
        </authorList>
    </citation>
    <scope>NUCLEOTIDE SEQUENCE [LARGE SCALE GENOMIC DNA]</scope>
    <source>
        <strain evidence="9 10">JCM 3367</strain>
    </source>
</reference>
<dbReference type="CDD" id="cd06550">
    <property type="entry name" value="TM_ABC_iron-siderophores_like"/>
    <property type="match status" value="1"/>
</dbReference>
<comment type="subcellular location">
    <subcellularLocation>
        <location evidence="1">Cell membrane</location>
        <topology evidence="1">Multi-pass membrane protein</topology>
    </subcellularLocation>
</comment>
<feature type="transmembrane region" description="Helical" evidence="8">
    <location>
        <begin position="253"/>
        <end position="281"/>
    </location>
</feature>
<dbReference type="SUPFAM" id="SSF81345">
    <property type="entry name" value="ABC transporter involved in vitamin B12 uptake, BtuC"/>
    <property type="match status" value="1"/>
</dbReference>
<evidence type="ECO:0000256" key="1">
    <source>
        <dbReference type="ARBA" id="ARBA00004651"/>
    </source>
</evidence>
<evidence type="ECO:0000313" key="9">
    <source>
        <dbReference type="EMBL" id="GAA2512796.1"/>
    </source>
</evidence>
<comment type="caution">
    <text evidence="9">The sequence shown here is derived from an EMBL/GenBank/DDBJ whole genome shotgun (WGS) entry which is preliminary data.</text>
</comment>
<feature type="transmembrane region" description="Helical" evidence="8">
    <location>
        <begin position="214"/>
        <end position="233"/>
    </location>
</feature>